<organism evidence="1">
    <name type="scientific">marine sediment metagenome</name>
    <dbReference type="NCBI Taxonomy" id="412755"/>
    <lineage>
        <taxon>unclassified sequences</taxon>
        <taxon>metagenomes</taxon>
        <taxon>ecological metagenomes</taxon>
    </lineage>
</organism>
<comment type="caution">
    <text evidence="1">The sequence shown here is derived from an EMBL/GenBank/DDBJ whole genome shotgun (WGS) entry which is preliminary data.</text>
</comment>
<evidence type="ECO:0000313" key="1">
    <source>
        <dbReference type="EMBL" id="KKM24598.1"/>
    </source>
</evidence>
<reference evidence="1" key="1">
    <citation type="journal article" date="2015" name="Nature">
        <title>Complex archaea that bridge the gap between prokaryotes and eukaryotes.</title>
        <authorList>
            <person name="Spang A."/>
            <person name="Saw J.H."/>
            <person name="Jorgensen S.L."/>
            <person name="Zaremba-Niedzwiedzka K."/>
            <person name="Martijn J."/>
            <person name="Lind A.E."/>
            <person name="van Eijk R."/>
            <person name="Schleper C."/>
            <person name="Guy L."/>
            <person name="Ettema T.J."/>
        </authorList>
    </citation>
    <scope>NUCLEOTIDE SEQUENCE</scope>
</reference>
<dbReference type="EMBL" id="LAZR01012892">
    <property type="protein sequence ID" value="KKM24598.1"/>
    <property type="molecule type" value="Genomic_DNA"/>
</dbReference>
<sequence>MASTIVLVPKRKVAGFIGAGSDALANMINHVGSTIPGSPPAGETVAYWHVTEELRIPVGTDKHR</sequence>
<dbReference type="AlphaFoldDB" id="A0A0F9KR85"/>
<protein>
    <submittedName>
        <fullName evidence="1">Uncharacterized protein</fullName>
    </submittedName>
</protein>
<proteinExistence type="predicted"/>
<name>A0A0F9KR85_9ZZZZ</name>
<accession>A0A0F9KR85</accession>
<gene>
    <name evidence="1" type="ORF">LCGC14_1603480</name>
</gene>